<dbReference type="GO" id="GO:0036064">
    <property type="term" value="C:ciliary basal body"/>
    <property type="evidence" value="ECO:0007669"/>
    <property type="project" value="TreeGrafter"/>
</dbReference>
<sequence length="152" mass="17059">MERAPSLAESLFGRRAEPEVWQDREVRFDLGPAELQCRRGEEVLDYLDCVEDTKGNNGEPGELTFTNLRLMWVCTRSRRTSISVGLDCITQITVKPAASRLRGNVSALYLLTRHGTQRFEFIFTALEAGGGGPELLAVAQVRPRPRPQGRAW</sequence>
<dbReference type="AlphaFoldDB" id="A0A0D2LN36"/>
<name>A0A0D2LN36_9CHLO</name>
<keyword evidence="10" id="KW-1185">Reference proteome</keyword>
<protein>
    <submittedName>
        <fullName evidence="9">Bardet-Biedl syndrome 5 protein</fullName>
    </submittedName>
</protein>
<dbReference type="OrthoDB" id="10261999at2759"/>
<keyword evidence="6" id="KW-0206">Cytoskeleton</keyword>
<evidence type="ECO:0000256" key="2">
    <source>
        <dbReference type="ARBA" id="ARBA00004245"/>
    </source>
</evidence>
<feature type="domain" description="BBSome complex member BBS5 PH" evidence="8">
    <location>
        <begin position="41"/>
        <end position="95"/>
    </location>
</feature>
<dbReference type="PANTHER" id="PTHR21351:SF0">
    <property type="entry name" value="BARDET-BIEDL SYNDROME 5 PROTEIN"/>
    <property type="match status" value="1"/>
</dbReference>
<dbReference type="PANTHER" id="PTHR21351">
    <property type="entry name" value="BARDET-BIEDL SYNDROME PROTEIN 5"/>
    <property type="match status" value="1"/>
</dbReference>
<dbReference type="RefSeq" id="XP_013890481.1">
    <property type="nucleotide sequence ID" value="XM_014035027.1"/>
</dbReference>
<evidence type="ECO:0000256" key="5">
    <source>
        <dbReference type="ARBA" id="ARBA00023069"/>
    </source>
</evidence>
<evidence type="ECO:0000259" key="8">
    <source>
        <dbReference type="SMART" id="SM00683"/>
    </source>
</evidence>
<keyword evidence="4" id="KW-0963">Cytoplasm</keyword>
<dbReference type="Proteomes" id="UP000054498">
    <property type="component" value="Unassembled WGS sequence"/>
</dbReference>
<evidence type="ECO:0000256" key="3">
    <source>
        <dbReference type="ARBA" id="ARBA00005822"/>
    </source>
</evidence>
<dbReference type="GO" id="GO:0060271">
    <property type="term" value="P:cilium assembly"/>
    <property type="evidence" value="ECO:0007669"/>
    <property type="project" value="TreeGrafter"/>
</dbReference>
<evidence type="ECO:0000256" key="7">
    <source>
        <dbReference type="ARBA" id="ARBA00023273"/>
    </source>
</evidence>
<comment type="similarity">
    <text evidence="3">Belongs to the BBS5 family.</text>
</comment>
<gene>
    <name evidence="9" type="ORF">MNEG_16503</name>
</gene>
<evidence type="ECO:0000256" key="6">
    <source>
        <dbReference type="ARBA" id="ARBA00023212"/>
    </source>
</evidence>
<evidence type="ECO:0000313" key="10">
    <source>
        <dbReference type="Proteomes" id="UP000054498"/>
    </source>
</evidence>
<evidence type="ECO:0000256" key="1">
    <source>
        <dbReference type="ARBA" id="ARBA00004138"/>
    </source>
</evidence>
<dbReference type="InterPro" id="IPR014003">
    <property type="entry name" value="BBS5_PH"/>
</dbReference>
<comment type="subcellular location">
    <subcellularLocation>
        <location evidence="1">Cell projection</location>
        <location evidence="1">Cilium</location>
    </subcellularLocation>
    <subcellularLocation>
        <location evidence="2">Cytoplasm</location>
        <location evidence="2">Cytoskeleton</location>
    </subcellularLocation>
</comment>
<dbReference type="SMART" id="SM00683">
    <property type="entry name" value="DM16"/>
    <property type="match status" value="1"/>
</dbReference>
<dbReference type="KEGG" id="mng:MNEG_16503"/>
<evidence type="ECO:0000313" key="9">
    <source>
        <dbReference type="EMBL" id="KIY91461.1"/>
    </source>
</evidence>
<dbReference type="EMBL" id="KK106644">
    <property type="protein sequence ID" value="KIY91461.1"/>
    <property type="molecule type" value="Genomic_DNA"/>
</dbReference>
<dbReference type="Pfam" id="PF07289">
    <property type="entry name" value="BBL5"/>
    <property type="match status" value="1"/>
</dbReference>
<evidence type="ECO:0000256" key="4">
    <source>
        <dbReference type="ARBA" id="ARBA00022490"/>
    </source>
</evidence>
<dbReference type="InterPro" id="IPR006606">
    <property type="entry name" value="BBL5"/>
</dbReference>
<dbReference type="GeneID" id="25734269"/>
<keyword evidence="5" id="KW-0969">Cilium</keyword>
<proteinExistence type="inferred from homology"/>
<accession>A0A0D2LN36</accession>
<dbReference type="GO" id="GO:0032266">
    <property type="term" value="F:phosphatidylinositol-3-phosphate binding"/>
    <property type="evidence" value="ECO:0007669"/>
    <property type="project" value="TreeGrafter"/>
</dbReference>
<dbReference type="STRING" id="145388.A0A0D2LN36"/>
<reference evidence="9 10" key="1">
    <citation type="journal article" date="2013" name="BMC Genomics">
        <title>Reconstruction of the lipid metabolism for the microalga Monoraphidium neglectum from its genome sequence reveals characteristics suitable for biofuel production.</title>
        <authorList>
            <person name="Bogen C."/>
            <person name="Al-Dilaimi A."/>
            <person name="Albersmeier A."/>
            <person name="Wichmann J."/>
            <person name="Grundmann M."/>
            <person name="Rupp O."/>
            <person name="Lauersen K.J."/>
            <person name="Blifernez-Klassen O."/>
            <person name="Kalinowski J."/>
            <person name="Goesmann A."/>
            <person name="Mussgnug J.H."/>
            <person name="Kruse O."/>
        </authorList>
    </citation>
    <scope>NUCLEOTIDE SEQUENCE [LARGE SCALE GENOMIC DNA]</scope>
    <source>
        <strain evidence="9 10">SAG 48.87</strain>
    </source>
</reference>
<keyword evidence="7" id="KW-0966">Cell projection</keyword>
<organism evidence="9 10">
    <name type="scientific">Monoraphidium neglectum</name>
    <dbReference type="NCBI Taxonomy" id="145388"/>
    <lineage>
        <taxon>Eukaryota</taxon>
        <taxon>Viridiplantae</taxon>
        <taxon>Chlorophyta</taxon>
        <taxon>core chlorophytes</taxon>
        <taxon>Chlorophyceae</taxon>
        <taxon>CS clade</taxon>
        <taxon>Sphaeropleales</taxon>
        <taxon>Selenastraceae</taxon>
        <taxon>Monoraphidium</taxon>
    </lineage>
</organism>
<dbReference type="GO" id="GO:0034464">
    <property type="term" value="C:BBSome"/>
    <property type="evidence" value="ECO:0007669"/>
    <property type="project" value="InterPro"/>
</dbReference>